<evidence type="ECO:0000313" key="2">
    <source>
        <dbReference type="Proteomes" id="UP001480595"/>
    </source>
</evidence>
<reference evidence="1 2" key="1">
    <citation type="submission" date="2023-01" db="EMBL/GenBank/DDBJ databases">
        <title>Analysis of 21 Apiospora genomes using comparative genomics revels a genus with tremendous synthesis potential of carbohydrate active enzymes and secondary metabolites.</title>
        <authorList>
            <person name="Sorensen T."/>
        </authorList>
    </citation>
    <scope>NUCLEOTIDE SEQUENCE [LARGE SCALE GENOMIC DNA]</scope>
    <source>
        <strain evidence="1 2">CBS 135458</strain>
    </source>
</reference>
<organism evidence="1 2">
    <name type="scientific">Apiospora phragmitis</name>
    <dbReference type="NCBI Taxonomy" id="2905665"/>
    <lineage>
        <taxon>Eukaryota</taxon>
        <taxon>Fungi</taxon>
        <taxon>Dikarya</taxon>
        <taxon>Ascomycota</taxon>
        <taxon>Pezizomycotina</taxon>
        <taxon>Sordariomycetes</taxon>
        <taxon>Xylariomycetidae</taxon>
        <taxon>Amphisphaeriales</taxon>
        <taxon>Apiosporaceae</taxon>
        <taxon>Apiospora</taxon>
    </lineage>
</organism>
<keyword evidence="2" id="KW-1185">Reference proteome</keyword>
<dbReference type="GeneID" id="92086569"/>
<name>A0ABR1WVD8_9PEZI</name>
<protein>
    <submittedName>
        <fullName evidence="1">Uncharacterized protein</fullName>
    </submittedName>
</protein>
<sequence>MQTNALRQPTSSGSLVMVMPAISGRNEVVAFALKRKTIRGLLDGDVSHELREALLKETISALKKITTNAFSPATPVFKDLQQLLLDFMHMILFVLINEETAYPLLQMRLPQNPLLWFELLEHHMMLGTLAAIAPLAKVTKTIICDCMFLFAVGNSYYYDAAAWAQDVAIFTPSGRAIAQGEPPRAPRMAVQKAEECIQEAQTVYDWAKKNQESMSEIAPPRRSSRRGSAYRQPKTHCARWLLALASEESQAYARKLVPKFLRVNSPRCCTSPCRIRTSCTSTNANKSIELSLRRPELLYQNTFLRSPYKGLKLPVLVYEPGAGEAWDST</sequence>
<dbReference type="Proteomes" id="UP001480595">
    <property type="component" value="Unassembled WGS sequence"/>
</dbReference>
<comment type="caution">
    <text evidence="1">The sequence shown here is derived from an EMBL/GenBank/DDBJ whole genome shotgun (WGS) entry which is preliminary data.</text>
</comment>
<dbReference type="EMBL" id="JAQQWL010000002">
    <property type="protein sequence ID" value="KAK8087123.1"/>
    <property type="molecule type" value="Genomic_DNA"/>
</dbReference>
<gene>
    <name evidence="1" type="ORF">PG994_002097</name>
</gene>
<proteinExistence type="predicted"/>
<evidence type="ECO:0000313" key="1">
    <source>
        <dbReference type="EMBL" id="KAK8087123.1"/>
    </source>
</evidence>
<accession>A0ABR1WVD8</accession>
<dbReference type="RefSeq" id="XP_066721647.1">
    <property type="nucleotide sequence ID" value="XM_066853506.1"/>
</dbReference>